<protein>
    <submittedName>
        <fullName evidence="2">Uncharacterized protein</fullName>
    </submittedName>
</protein>
<proteinExistence type="predicted"/>
<gene>
    <name evidence="2" type="ORF">J1605_004285</name>
</gene>
<name>A0AB34HKQ4_ESCRO</name>
<dbReference type="EMBL" id="JAIQCJ010001271">
    <property type="protein sequence ID" value="KAJ8791480.1"/>
    <property type="molecule type" value="Genomic_DNA"/>
</dbReference>
<sequence length="383" mass="41485">MTFSLVLYLRAENLYRVRGPFLVFLFPKETDEHIETANQYGLGACRRSLLIGRLVALVSRKLWKTPSFRHSSTLGSQPLPASFSPPRPSPPRPSACRPSACRPSAGLSSTPVCGAPTVRPYIPPTFHRAVDPPTLPSVYRSAGPLEDLGPRPFLEHRTRPAPAPASQPASQRLAHPSETSRLATVPEAQPGLEAWSPAHARLEDRLQLHRPEGRQEGRAATVRGGLPELVVWTPLLRSQPNRSSLPQRGSFFPCWIPTAIKETQAEILTAHARVEGLAHQSTSPPGAHEAGSLKVTHSPDIWAYVAFSAAAAAGPGGEAQIDTAGTSVDPDLVRGLSRNVSEAPSPCRFRSPAPLTHLFHTHTPPPRRRPPPPKPPPSLKYLG</sequence>
<dbReference type="AlphaFoldDB" id="A0AB34HKQ4"/>
<feature type="compositionally biased region" description="Pro residues" evidence="1">
    <location>
        <begin position="372"/>
        <end position="383"/>
    </location>
</feature>
<feature type="compositionally biased region" description="Low complexity" evidence="1">
    <location>
        <begin position="94"/>
        <end position="105"/>
    </location>
</feature>
<feature type="region of interest" description="Disordered" evidence="1">
    <location>
        <begin position="339"/>
        <end position="383"/>
    </location>
</feature>
<accession>A0AB34HKQ4</accession>
<feature type="compositionally biased region" description="Pro residues" evidence="1">
    <location>
        <begin position="83"/>
        <end position="93"/>
    </location>
</feature>
<comment type="caution">
    <text evidence="2">The sequence shown here is derived from an EMBL/GenBank/DDBJ whole genome shotgun (WGS) entry which is preliminary data.</text>
</comment>
<feature type="region of interest" description="Disordered" evidence="1">
    <location>
        <begin position="70"/>
        <end position="180"/>
    </location>
</feature>
<evidence type="ECO:0000256" key="1">
    <source>
        <dbReference type="SAM" id="MobiDB-lite"/>
    </source>
</evidence>
<dbReference type="Proteomes" id="UP001159641">
    <property type="component" value="Unassembled WGS sequence"/>
</dbReference>
<evidence type="ECO:0000313" key="2">
    <source>
        <dbReference type="EMBL" id="KAJ8791480.1"/>
    </source>
</evidence>
<keyword evidence="3" id="KW-1185">Reference proteome</keyword>
<evidence type="ECO:0000313" key="3">
    <source>
        <dbReference type="Proteomes" id="UP001159641"/>
    </source>
</evidence>
<reference evidence="2 3" key="1">
    <citation type="submission" date="2022-11" db="EMBL/GenBank/DDBJ databases">
        <title>Whole genome sequence of Eschrichtius robustus ER-17-0199.</title>
        <authorList>
            <person name="Bruniche-Olsen A."/>
            <person name="Black A.N."/>
            <person name="Fields C.J."/>
            <person name="Walden K."/>
            <person name="Dewoody J.A."/>
        </authorList>
    </citation>
    <scope>NUCLEOTIDE SEQUENCE [LARGE SCALE GENOMIC DNA]</scope>
    <source>
        <strain evidence="2">ER-17-0199</strain>
        <tissue evidence="2">Blubber</tissue>
    </source>
</reference>
<organism evidence="2 3">
    <name type="scientific">Eschrichtius robustus</name>
    <name type="common">California gray whale</name>
    <name type="synonym">Eschrichtius gibbosus</name>
    <dbReference type="NCBI Taxonomy" id="9764"/>
    <lineage>
        <taxon>Eukaryota</taxon>
        <taxon>Metazoa</taxon>
        <taxon>Chordata</taxon>
        <taxon>Craniata</taxon>
        <taxon>Vertebrata</taxon>
        <taxon>Euteleostomi</taxon>
        <taxon>Mammalia</taxon>
        <taxon>Eutheria</taxon>
        <taxon>Laurasiatheria</taxon>
        <taxon>Artiodactyla</taxon>
        <taxon>Whippomorpha</taxon>
        <taxon>Cetacea</taxon>
        <taxon>Mysticeti</taxon>
        <taxon>Eschrichtiidae</taxon>
        <taxon>Eschrichtius</taxon>
    </lineage>
</organism>